<dbReference type="GO" id="GO:0005886">
    <property type="term" value="C:plasma membrane"/>
    <property type="evidence" value="ECO:0007669"/>
    <property type="project" value="UniProtKB-SubCell"/>
</dbReference>
<evidence type="ECO:0000313" key="9">
    <source>
        <dbReference type="Proteomes" id="UP000198706"/>
    </source>
</evidence>
<evidence type="ECO:0000313" key="8">
    <source>
        <dbReference type="EMBL" id="SDL47874.1"/>
    </source>
</evidence>
<protein>
    <submittedName>
        <fullName evidence="8">Cytochrome c oxidase assembly factor CtaG</fullName>
    </submittedName>
</protein>
<gene>
    <name evidence="8" type="ORF">SAMN05216186_12219</name>
</gene>
<feature type="signal peptide" evidence="7">
    <location>
        <begin position="1"/>
        <end position="18"/>
    </location>
</feature>
<feature type="transmembrane region" description="Helical" evidence="6">
    <location>
        <begin position="234"/>
        <end position="256"/>
    </location>
</feature>
<evidence type="ECO:0000256" key="1">
    <source>
        <dbReference type="ARBA" id="ARBA00004651"/>
    </source>
</evidence>
<sequence length="273" mass="30446">MRVIVAAALLALSLPACAHGLLESVRGERLPILVGALLFGAAWLLYGLGARRVRPHGHEALWMHVAMLIAALSAFGPLDDWAETSTSLHMLQHMLFMLAVAPLWALGRPLPQWRAMLGATLQPLWNGILRAARYPVATAMVHGALIWIWHTPRLYLLALEHPGWHMIEHACFLFSAWLFWWSCLHAHPRLVPQALLAMLLTLMHTGLLGALLTFGDTPFYGDARDLQDQQLAGLLMWVPGGLVYLAGAGWIAWRWLGRLWRRQQRVGSSPLGE</sequence>
<evidence type="ECO:0000256" key="4">
    <source>
        <dbReference type="ARBA" id="ARBA00022989"/>
    </source>
</evidence>
<keyword evidence="3 6" id="KW-0812">Transmembrane</keyword>
<feature type="chain" id="PRO_5011644167" evidence="7">
    <location>
        <begin position="19"/>
        <end position="273"/>
    </location>
</feature>
<evidence type="ECO:0000256" key="2">
    <source>
        <dbReference type="ARBA" id="ARBA00022475"/>
    </source>
</evidence>
<dbReference type="AlphaFoldDB" id="A0A1G9KEI9"/>
<evidence type="ECO:0000256" key="5">
    <source>
        <dbReference type="ARBA" id="ARBA00023136"/>
    </source>
</evidence>
<feature type="transmembrane region" description="Helical" evidence="6">
    <location>
        <begin position="90"/>
        <end position="110"/>
    </location>
</feature>
<dbReference type="RefSeq" id="WP_084339052.1">
    <property type="nucleotide sequence ID" value="NZ_FNFD01000022.1"/>
</dbReference>
<evidence type="ECO:0000256" key="3">
    <source>
        <dbReference type="ARBA" id="ARBA00022692"/>
    </source>
</evidence>
<feature type="transmembrane region" description="Helical" evidence="6">
    <location>
        <begin position="194"/>
        <end position="214"/>
    </location>
</feature>
<dbReference type="EMBL" id="FNFD01000022">
    <property type="protein sequence ID" value="SDL47874.1"/>
    <property type="molecule type" value="Genomic_DNA"/>
</dbReference>
<feature type="transmembrane region" description="Helical" evidence="6">
    <location>
        <begin position="162"/>
        <end position="182"/>
    </location>
</feature>
<dbReference type="Pfam" id="PF09678">
    <property type="entry name" value="Caa3_CtaG"/>
    <property type="match status" value="1"/>
</dbReference>
<keyword evidence="7" id="KW-0732">Signal</keyword>
<evidence type="ECO:0000256" key="6">
    <source>
        <dbReference type="SAM" id="Phobius"/>
    </source>
</evidence>
<comment type="subcellular location">
    <subcellularLocation>
        <location evidence="1">Cell membrane</location>
        <topology evidence="1">Multi-pass membrane protein</topology>
    </subcellularLocation>
</comment>
<dbReference type="InterPro" id="IPR019108">
    <property type="entry name" value="Caa3_assmbl_CtaG-rel"/>
</dbReference>
<evidence type="ECO:0000256" key="7">
    <source>
        <dbReference type="SAM" id="SignalP"/>
    </source>
</evidence>
<keyword evidence="5 6" id="KW-0472">Membrane</keyword>
<proteinExistence type="predicted"/>
<accession>A0A1G9KEI9</accession>
<name>A0A1G9KEI9_9PSED</name>
<reference evidence="8 9" key="1">
    <citation type="submission" date="2016-10" db="EMBL/GenBank/DDBJ databases">
        <authorList>
            <person name="de Groot N.N."/>
        </authorList>
    </citation>
    <scope>NUCLEOTIDE SEQUENCE [LARGE SCALE GENOMIC DNA]</scope>
    <source>
        <strain evidence="8 9">JCM 21544</strain>
    </source>
</reference>
<organism evidence="8 9">
    <name type="scientific">Pseudomonas indica</name>
    <dbReference type="NCBI Taxonomy" id="137658"/>
    <lineage>
        <taxon>Bacteria</taxon>
        <taxon>Pseudomonadati</taxon>
        <taxon>Pseudomonadota</taxon>
        <taxon>Gammaproteobacteria</taxon>
        <taxon>Pseudomonadales</taxon>
        <taxon>Pseudomonadaceae</taxon>
        <taxon>Pseudomonas</taxon>
    </lineage>
</organism>
<keyword evidence="4 6" id="KW-1133">Transmembrane helix</keyword>
<feature type="transmembrane region" description="Helical" evidence="6">
    <location>
        <begin position="60"/>
        <end position="78"/>
    </location>
</feature>
<dbReference type="Proteomes" id="UP000198706">
    <property type="component" value="Unassembled WGS sequence"/>
</dbReference>
<dbReference type="STRING" id="137658.SAMN05216186_12219"/>
<feature type="transmembrane region" description="Helical" evidence="6">
    <location>
        <begin position="131"/>
        <end position="150"/>
    </location>
</feature>
<keyword evidence="2" id="KW-1003">Cell membrane</keyword>
<keyword evidence="9" id="KW-1185">Reference proteome</keyword>
<feature type="transmembrane region" description="Helical" evidence="6">
    <location>
        <begin position="30"/>
        <end position="48"/>
    </location>
</feature>